<keyword evidence="2" id="KW-1185">Reference proteome</keyword>
<dbReference type="EMBL" id="CP059274">
    <property type="protein sequence ID" value="QLQ82318.1"/>
    <property type="molecule type" value="Genomic_DNA"/>
</dbReference>
<evidence type="ECO:0000313" key="1">
    <source>
        <dbReference type="EMBL" id="QLQ82318.1"/>
    </source>
</evidence>
<reference evidence="1 2" key="1">
    <citation type="submission" date="2020-06" db="EMBL/GenBank/DDBJ databases">
        <title>The yeast mating-type switching endonuclease HO is a domesticated member of an unorthodox homing genetic element family.</title>
        <authorList>
            <person name="Coughlan A.Y."/>
            <person name="Lombardi L."/>
            <person name="Braun-Galleani S."/>
            <person name="Martos A.R."/>
            <person name="Galeote V."/>
            <person name="Bigey F."/>
            <person name="Dequin S."/>
            <person name="Byrne K.P."/>
            <person name="Wolfe K.H."/>
        </authorList>
    </citation>
    <scope>NUCLEOTIDE SEQUENCE [LARGE SCALE GENOMIC DNA]</scope>
    <source>
        <strain evidence="1 2">CBS2947</strain>
    </source>
</reference>
<organism evidence="1 2">
    <name type="scientific">Torulaspora globosa</name>
    <dbReference type="NCBI Taxonomy" id="48254"/>
    <lineage>
        <taxon>Eukaryota</taxon>
        <taxon>Fungi</taxon>
        <taxon>Dikarya</taxon>
        <taxon>Ascomycota</taxon>
        <taxon>Saccharomycotina</taxon>
        <taxon>Saccharomycetes</taxon>
        <taxon>Saccharomycetales</taxon>
        <taxon>Saccharomycetaceae</taxon>
        <taxon>Torulaspora</taxon>
    </lineage>
</organism>
<evidence type="ECO:0000313" key="2">
    <source>
        <dbReference type="Proteomes" id="UP000510647"/>
    </source>
</evidence>
<dbReference type="AlphaFoldDB" id="A0A7H9HX58"/>
<sequence length="180" mass="21321">MKTTTMDPSFIQLLESPQRFHYKDLWLQETDPLRRKVLELFTFGTIQHIRDDTPMTAGMLRKLQQLSIVSLSERLRELPYGLIEQECGIRDDDTVEQQLMQLREFFEVRLDSPARLATIDRWFDCRDVYGGERELLIVPRPSTNRDSLIQDLESWHRKLHTEILGHQRSFDHNAFSHGPK</sequence>
<dbReference type="Proteomes" id="UP000510647">
    <property type="component" value="Chromosome 8"/>
</dbReference>
<accession>A0A7H9HX58</accession>
<proteinExistence type="predicted"/>
<name>A0A7H9HX58_9SACH</name>
<gene>
    <name evidence="1" type="ORF">HG537_0H00790</name>
</gene>
<dbReference type="OrthoDB" id="10265275at2759"/>
<protein>
    <submittedName>
        <fullName evidence="1">Uncharacterized protein</fullName>
    </submittedName>
</protein>